<dbReference type="PANTHER" id="PTHR24253:SF144">
    <property type="entry name" value="CHYMOTRYPSIN-LIKE PROTEASE CTRL-1-RELATED"/>
    <property type="match status" value="1"/>
</dbReference>
<evidence type="ECO:0000256" key="6">
    <source>
        <dbReference type="ARBA" id="ARBA00023180"/>
    </source>
</evidence>
<dbReference type="Proteomes" id="UP001591681">
    <property type="component" value="Unassembled WGS sequence"/>
</dbReference>
<dbReference type="PROSITE" id="PS00135">
    <property type="entry name" value="TRYPSIN_SER"/>
    <property type="match status" value="1"/>
</dbReference>
<evidence type="ECO:0000256" key="3">
    <source>
        <dbReference type="ARBA" id="ARBA00022801"/>
    </source>
</evidence>
<keyword evidence="5" id="KW-1015">Disulfide bond</keyword>
<dbReference type="InterPro" id="IPR043504">
    <property type="entry name" value="Peptidase_S1_PA_chymotrypsin"/>
</dbReference>
<name>A0ABD1IUM7_9TELE</name>
<evidence type="ECO:0000259" key="9">
    <source>
        <dbReference type="PROSITE" id="PS50240"/>
    </source>
</evidence>
<dbReference type="FunFam" id="2.40.10.10:FF:000057">
    <property type="entry name" value="Zgc:100868"/>
    <property type="match status" value="1"/>
</dbReference>
<comment type="caution">
    <text evidence="10">The sequence shown here is derived from an EMBL/GenBank/DDBJ whole genome shotgun (WGS) entry which is preliminary data.</text>
</comment>
<dbReference type="PROSITE" id="PS50240">
    <property type="entry name" value="TRYPSIN_DOM"/>
    <property type="match status" value="1"/>
</dbReference>
<keyword evidence="2 8" id="KW-0732">Signal</keyword>
<gene>
    <name evidence="10" type="ORF">ACEWY4_026368</name>
</gene>
<keyword evidence="11" id="KW-1185">Reference proteome</keyword>
<reference evidence="10 11" key="1">
    <citation type="submission" date="2024-09" db="EMBL/GenBank/DDBJ databases">
        <title>A chromosome-level genome assembly of Gray's grenadier anchovy, Coilia grayii.</title>
        <authorList>
            <person name="Fu Z."/>
        </authorList>
    </citation>
    <scope>NUCLEOTIDE SEQUENCE [LARGE SCALE GENOMIC DNA]</scope>
    <source>
        <strain evidence="10">G4</strain>
        <tissue evidence="10">Muscle</tissue>
    </source>
</reference>
<keyword evidence="3 7" id="KW-0378">Hydrolase</keyword>
<sequence length="302" mass="32362">MCVWKVLCVAVILLVRAKGKKRAPSLCVCVPLSLRIVGGKDAPMGAWPWQASLHRQGQHFCGGSLINQDWVMTAAHCFPSASDPSGLVVYLGRQSQHGRNPNEVSRTVSRIVLHSKYDHGTSDNDIALLQLSSSVNFTNYIRPVCLASENDTFDAGTKTWVTGWGSIRSGEALPYPQTLQEVEVPVVSNSDCRKAYSAANIAITPSMICTGLLGQGGKDSCQGDSGGPVVSKQGSAWVQAGIVSFGIGCANPRYPGVNTRVSHYRSWVTSHISNHQPGFISGGSSRTVLLTTSLSLILLFFT</sequence>
<dbReference type="PANTHER" id="PTHR24253">
    <property type="entry name" value="TRANSMEMBRANE PROTEASE SERINE"/>
    <property type="match status" value="1"/>
</dbReference>
<dbReference type="SMART" id="SM00020">
    <property type="entry name" value="Tryp_SPc"/>
    <property type="match status" value="1"/>
</dbReference>
<dbReference type="PROSITE" id="PS00134">
    <property type="entry name" value="TRYPSIN_HIS"/>
    <property type="match status" value="1"/>
</dbReference>
<evidence type="ECO:0000256" key="5">
    <source>
        <dbReference type="ARBA" id="ARBA00023157"/>
    </source>
</evidence>
<dbReference type="InterPro" id="IPR033116">
    <property type="entry name" value="TRYPSIN_SER"/>
</dbReference>
<dbReference type="InterPro" id="IPR001314">
    <property type="entry name" value="Peptidase_S1A"/>
</dbReference>
<dbReference type="GO" id="GO:0008236">
    <property type="term" value="F:serine-type peptidase activity"/>
    <property type="evidence" value="ECO:0007669"/>
    <property type="project" value="UniProtKB-KW"/>
</dbReference>
<dbReference type="CDD" id="cd00190">
    <property type="entry name" value="Tryp_SPc"/>
    <property type="match status" value="1"/>
</dbReference>
<dbReference type="EMBL" id="JBHFQA010000023">
    <property type="protein sequence ID" value="KAL2078683.1"/>
    <property type="molecule type" value="Genomic_DNA"/>
</dbReference>
<evidence type="ECO:0000256" key="7">
    <source>
        <dbReference type="RuleBase" id="RU363034"/>
    </source>
</evidence>
<dbReference type="InterPro" id="IPR018114">
    <property type="entry name" value="TRYPSIN_HIS"/>
</dbReference>
<evidence type="ECO:0000313" key="11">
    <source>
        <dbReference type="Proteomes" id="UP001591681"/>
    </source>
</evidence>
<keyword evidence="4 7" id="KW-0720">Serine protease</keyword>
<evidence type="ECO:0000256" key="2">
    <source>
        <dbReference type="ARBA" id="ARBA00022729"/>
    </source>
</evidence>
<feature type="signal peptide" evidence="8">
    <location>
        <begin position="1"/>
        <end position="19"/>
    </location>
</feature>
<evidence type="ECO:0000313" key="10">
    <source>
        <dbReference type="EMBL" id="KAL2078683.1"/>
    </source>
</evidence>
<dbReference type="AlphaFoldDB" id="A0ABD1IUM7"/>
<dbReference type="InterPro" id="IPR009003">
    <property type="entry name" value="Peptidase_S1_PA"/>
</dbReference>
<dbReference type="PRINTS" id="PR00722">
    <property type="entry name" value="CHYMOTRYPSIN"/>
</dbReference>
<organism evidence="10 11">
    <name type="scientific">Coilia grayii</name>
    <name type="common">Gray's grenadier anchovy</name>
    <dbReference type="NCBI Taxonomy" id="363190"/>
    <lineage>
        <taxon>Eukaryota</taxon>
        <taxon>Metazoa</taxon>
        <taxon>Chordata</taxon>
        <taxon>Craniata</taxon>
        <taxon>Vertebrata</taxon>
        <taxon>Euteleostomi</taxon>
        <taxon>Actinopterygii</taxon>
        <taxon>Neopterygii</taxon>
        <taxon>Teleostei</taxon>
        <taxon>Clupei</taxon>
        <taxon>Clupeiformes</taxon>
        <taxon>Clupeoidei</taxon>
        <taxon>Engraulidae</taxon>
        <taxon>Coilinae</taxon>
        <taxon>Coilia</taxon>
    </lineage>
</organism>
<dbReference type="InterPro" id="IPR001254">
    <property type="entry name" value="Trypsin_dom"/>
</dbReference>
<accession>A0ABD1IUM7</accession>
<keyword evidence="1 7" id="KW-0645">Protease</keyword>
<feature type="domain" description="Peptidase S1" evidence="9">
    <location>
        <begin position="36"/>
        <end position="273"/>
    </location>
</feature>
<dbReference type="Gene3D" id="2.40.10.10">
    <property type="entry name" value="Trypsin-like serine proteases"/>
    <property type="match status" value="1"/>
</dbReference>
<protein>
    <recommendedName>
        <fullName evidence="9">Peptidase S1 domain-containing protein</fullName>
    </recommendedName>
</protein>
<dbReference type="GO" id="GO:0006508">
    <property type="term" value="P:proteolysis"/>
    <property type="evidence" value="ECO:0007669"/>
    <property type="project" value="UniProtKB-KW"/>
</dbReference>
<evidence type="ECO:0000256" key="1">
    <source>
        <dbReference type="ARBA" id="ARBA00022670"/>
    </source>
</evidence>
<evidence type="ECO:0000256" key="8">
    <source>
        <dbReference type="SAM" id="SignalP"/>
    </source>
</evidence>
<dbReference type="Pfam" id="PF00089">
    <property type="entry name" value="Trypsin"/>
    <property type="match status" value="1"/>
</dbReference>
<dbReference type="SUPFAM" id="SSF50494">
    <property type="entry name" value="Trypsin-like serine proteases"/>
    <property type="match status" value="1"/>
</dbReference>
<feature type="chain" id="PRO_5044817632" description="Peptidase S1 domain-containing protein" evidence="8">
    <location>
        <begin position="20"/>
        <end position="302"/>
    </location>
</feature>
<proteinExistence type="predicted"/>
<keyword evidence="6" id="KW-0325">Glycoprotein</keyword>
<evidence type="ECO:0000256" key="4">
    <source>
        <dbReference type="ARBA" id="ARBA00022825"/>
    </source>
</evidence>